<keyword evidence="3 7" id="KW-1133">Transmembrane helix</keyword>
<accession>A0A366D7E7</accession>
<dbReference type="EMBL" id="QNRF01000001">
    <property type="protein sequence ID" value="RBO85953.1"/>
    <property type="molecule type" value="Genomic_DNA"/>
</dbReference>
<evidence type="ECO:0000256" key="4">
    <source>
        <dbReference type="ARBA" id="ARBA00023002"/>
    </source>
</evidence>
<evidence type="ECO:0000256" key="2">
    <source>
        <dbReference type="ARBA" id="ARBA00022692"/>
    </source>
</evidence>
<comment type="subcellular location">
    <subcellularLocation>
        <location evidence="1">Endomembrane system</location>
        <topology evidence="1">Multi-pass membrane protein</topology>
    </subcellularLocation>
</comment>
<evidence type="ECO:0000256" key="6">
    <source>
        <dbReference type="ARBA" id="ARBA00023136"/>
    </source>
</evidence>
<dbReference type="InterPro" id="IPR006694">
    <property type="entry name" value="Fatty_acid_hydroxylase"/>
</dbReference>
<evidence type="ECO:0000256" key="5">
    <source>
        <dbReference type="ARBA" id="ARBA00023098"/>
    </source>
</evidence>
<dbReference type="Pfam" id="PF04116">
    <property type="entry name" value="FA_hydroxylase"/>
    <property type="match status" value="1"/>
</dbReference>
<reference evidence="9 10" key="1">
    <citation type="submission" date="2018-06" db="EMBL/GenBank/DDBJ databases">
        <title>Genomic Encyclopedia of Type Strains, Phase III (KMG-III): the genomes of soil and plant-associated and newly described type strains.</title>
        <authorList>
            <person name="Whitman W."/>
        </authorList>
    </citation>
    <scope>NUCLEOTIDE SEQUENCE [LARGE SCALE GENOMIC DNA]</scope>
    <source>
        <strain evidence="9 10">CECT 7732</strain>
    </source>
</reference>
<name>A0A366D7E7_9GAMM</name>
<dbReference type="AlphaFoldDB" id="A0A366D7E7"/>
<keyword evidence="6 7" id="KW-0472">Membrane</keyword>
<feature type="transmembrane region" description="Helical" evidence="7">
    <location>
        <begin position="204"/>
        <end position="224"/>
    </location>
</feature>
<comment type="caution">
    <text evidence="9">The sequence shown here is derived from an EMBL/GenBank/DDBJ whole genome shotgun (WGS) entry which is preliminary data.</text>
</comment>
<dbReference type="PANTHER" id="PTHR21624">
    <property type="entry name" value="STEROL DESATURASE-RELATED PROTEIN"/>
    <property type="match status" value="1"/>
</dbReference>
<evidence type="ECO:0000256" key="1">
    <source>
        <dbReference type="ARBA" id="ARBA00004127"/>
    </source>
</evidence>
<dbReference type="GO" id="GO:0005506">
    <property type="term" value="F:iron ion binding"/>
    <property type="evidence" value="ECO:0007669"/>
    <property type="project" value="InterPro"/>
</dbReference>
<evidence type="ECO:0000313" key="10">
    <source>
        <dbReference type="Proteomes" id="UP000252086"/>
    </source>
</evidence>
<evidence type="ECO:0000313" key="9">
    <source>
        <dbReference type="EMBL" id="RBO85953.1"/>
    </source>
</evidence>
<feature type="transmembrane region" description="Helical" evidence="7">
    <location>
        <begin position="77"/>
        <end position="102"/>
    </location>
</feature>
<feature type="transmembrane region" description="Helical" evidence="7">
    <location>
        <begin position="28"/>
        <end position="45"/>
    </location>
</feature>
<evidence type="ECO:0000256" key="3">
    <source>
        <dbReference type="ARBA" id="ARBA00022989"/>
    </source>
</evidence>
<feature type="transmembrane region" description="Helical" evidence="7">
    <location>
        <begin position="179"/>
        <end position="198"/>
    </location>
</feature>
<evidence type="ECO:0000259" key="8">
    <source>
        <dbReference type="Pfam" id="PF04116"/>
    </source>
</evidence>
<dbReference type="OrthoDB" id="9770329at2"/>
<dbReference type="Proteomes" id="UP000252086">
    <property type="component" value="Unassembled WGS sequence"/>
</dbReference>
<gene>
    <name evidence="9" type="ORF">DFP76_101229</name>
</gene>
<keyword evidence="2 7" id="KW-0812">Transmembrane</keyword>
<proteinExistence type="predicted"/>
<dbReference type="GO" id="GO:0008610">
    <property type="term" value="P:lipid biosynthetic process"/>
    <property type="evidence" value="ECO:0007669"/>
    <property type="project" value="InterPro"/>
</dbReference>
<organism evidence="9 10">
    <name type="scientific">Marinomonas aquiplantarum</name>
    <dbReference type="NCBI Taxonomy" id="491951"/>
    <lineage>
        <taxon>Bacteria</taxon>
        <taxon>Pseudomonadati</taxon>
        <taxon>Pseudomonadota</taxon>
        <taxon>Gammaproteobacteria</taxon>
        <taxon>Oceanospirillales</taxon>
        <taxon>Oceanospirillaceae</taxon>
        <taxon>Marinomonas</taxon>
    </lineage>
</organism>
<evidence type="ECO:0000256" key="7">
    <source>
        <dbReference type="SAM" id="Phobius"/>
    </source>
</evidence>
<feature type="transmembrane region" description="Helical" evidence="7">
    <location>
        <begin position="316"/>
        <end position="336"/>
    </location>
</feature>
<keyword evidence="5" id="KW-0443">Lipid metabolism</keyword>
<dbReference type="GO" id="GO:0012505">
    <property type="term" value="C:endomembrane system"/>
    <property type="evidence" value="ECO:0007669"/>
    <property type="project" value="UniProtKB-SubCell"/>
</dbReference>
<feature type="transmembrane region" description="Helical" evidence="7">
    <location>
        <begin position="114"/>
        <end position="132"/>
    </location>
</feature>
<dbReference type="GO" id="GO:0016020">
    <property type="term" value="C:membrane"/>
    <property type="evidence" value="ECO:0007669"/>
    <property type="project" value="GOC"/>
</dbReference>
<sequence>MFMTYLEWLLAVLQQTLADLQSVQKRVSIWYLVSAFIVAVVFYAWRYPGKLKPQLIQLFSPSVWWHRSARHDYVIFFFNRFVMALLSPRLPSGVLLTTWLYYQSQNWFPYSVELSLPTAYVIALFTLCYFLLDDFSRFYLHRMLHKWPVLWAFHRVHHSAKVLTPMTVFRTHPVEGVLFFLRSALVQAICITFFVSLFPGQVSLYTVWGVSVFTFVFNVLGANLRHSHVVLSYGRWEKWLISPAQHQRHHSSAIEDYDCNFGVVLALWDRWFGSWKQADWRQKLVFGTNTRFDSKGLFAMYVEPFQYALESLKRRLFSKMPAIIMILVSTTSLFYAN</sequence>
<dbReference type="GO" id="GO:0050479">
    <property type="term" value="F:glyceryl-ether monooxygenase activity"/>
    <property type="evidence" value="ECO:0007669"/>
    <property type="project" value="TreeGrafter"/>
</dbReference>
<protein>
    <submittedName>
        <fullName evidence="9">Sterol desaturase/sphingolipid hydroxylase (Fatty acid hydroxylase superfamily)</fullName>
    </submittedName>
</protein>
<dbReference type="PANTHER" id="PTHR21624:SF1">
    <property type="entry name" value="ALKYLGLYCEROL MONOOXYGENASE"/>
    <property type="match status" value="1"/>
</dbReference>
<keyword evidence="4" id="KW-0560">Oxidoreductase</keyword>
<feature type="domain" description="Fatty acid hydroxylase" evidence="8">
    <location>
        <begin position="127"/>
        <end position="274"/>
    </location>
</feature>
<dbReference type="InterPro" id="IPR051689">
    <property type="entry name" value="Sterol_desaturase/TMEM195"/>
</dbReference>
<dbReference type="GO" id="GO:0006643">
    <property type="term" value="P:membrane lipid metabolic process"/>
    <property type="evidence" value="ECO:0007669"/>
    <property type="project" value="TreeGrafter"/>
</dbReference>
<keyword evidence="10" id="KW-1185">Reference proteome</keyword>